<dbReference type="Pfam" id="PF00582">
    <property type="entry name" value="Usp"/>
    <property type="match status" value="1"/>
</dbReference>
<name>A0A2S8FLN3_9BACT</name>
<evidence type="ECO:0000256" key="1">
    <source>
        <dbReference type="ARBA" id="ARBA00008791"/>
    </source>
</evidence>
<dbReference type="InterPro" id="IPR014729">
    <property type="entry name" value="Rossmann-like_a/b/a_fold"/>
</dbReference>
<dbReference type="Gene3D" id="3.40.50.620">
    <property type="entry name" value="HUPs"/>
    <property type="match status" value="1"/>
</dbReference>
<evidence type="ECO:0000313" key="4">
    <source>
        <dbReference type="Proteomes" id="UP000239388"/>
    </source>
</evidence>
<feature type="domain" description="UspA" evidence="2">
    <location>
        <begin position="15"/>
        <end position="148"/>
    </location>
</feature>
<dbReference type="SUPFAM" id="SSF52402">
    <property type="entry name" value="Adenine nucleotide alpha hydrolases-like"/>
    <property type="match status" value="1"/>
</dbReference>
<organism evidence="3 4">
    <name type="scientific">Blastopirellula marina</name>
    <dbReference type="NCBI Taxonomy" id="124"/>
    <lineage>
        <taxon>Bacteria</taxon>
        <taxon>Pseudomonadati</taxon>
        <taxon>Planctomycetota</taxon>
        <taxon>Planctomycetia</taxon>
        <taxon>Pirellulales</taxon>
        <taxon>Pirellulaceae</taxon>
        <taxon>Blastopirellula</taxon>
    </lineage>
</organism>
<gene>
    <name evidence="3" type="ORF">C5Y98_18390</name>
</gene>
<protein>
    <submittedName>
        <fullName evidence="3">Universal stress protein</fullName>
    </submittedName>
</protein>
<dbReference type="PANTHER" id="PTHR46268:SF6">
    <property type="entry name" value="UNIVERSAL STRESS PROTEIN UP12"/>
    <property type="match status" value="1"/>
</dbReference>
<evidence type="ECO:0000259" key="2">
    <source>
        <dbReference type="Pfam" id="PF00582"/>
    </source>
</evidence>
<dbReference type="EMBL" id="PUIB01000018">
    <property type="protein sequence ID" value="PQO33102.1"/>
    <property type="molecule type" value="Genomic_DNA"/>
</dbReference>
<dbReference type="PRINTS" id="PR01438">
    <property type="entry name" value="UNVRSLSTRESS"/>
</dbReference>
<sequence>MAERELAVSWISTPPIVVPYDFSTDSREAVDKAIALLGSGEGIYVIHVLGELSPADPGEVWHTVDENTRTQHATQAIRKELADEKYSDVKINIAFGDPGEQICHFAEKQGASAIIISSHGRSSIMRVLLGSVADRVVRLADRPVIVLKKPRGS</sequence>
<dbReference type="InterPro" id="IPR006015">
    <property type="entry name" value="Universal_stress_UspA"/>
</dbReference>
<reference evidence="3 4" key="1">
    <citation type="submission" date="2018-02" db="EMBL/GenBank/DDBJ databases">
        <title>Comparative genomes isolates from brazilian mangrove.</title>
        <authorList>
            <person name="Araujo J.E."/>
            <person name="Taketani R.G."/>
            <person name="Silva M.C.P."/>
            <person name="Loureco M.V."/>
            <person name="Andreote F.D."/>
        </authorList>
    </citation>
    <scope>NUCLEOTIDE SEQUENCE [LARGE SCALE GENOMIC DNA]</scope>
    <source>
        <strain evidence="3 4">NAP PRIS-MGV</strain>
    </source>
</reference>
<dbReference type="AlphaFoldDB" id="A0A2S8FLN3"/>
<comment type="caution">
    <text evidence="3">The sequence shown here is derived from an EMBL/GenBank/DDBJ whole genome shotgun (WGS) entry which is preliminary data.</text>
</comment>
<evidence type="ECO:0000313" key="3">
    <source>
        <dbReference type="EMBL" id="PQO33102.1"/>
    </source>
</evidence>
<dbReference type="PANTHER" id="PTHR46268">
    <property type="entry name" value="STRESS RESPONSE PROTEIN NHAX"/>
    <property type="match status" value="1"/>
</dbReference>
<dbReference type="Proteomes" id="UP000239388">
    <property type="component" value="Unassembled WGS sequence"/>
</dbReference>
<accession>A0A2S8FLN3</accession>
<dbReference type="CDD" id="cd00293">
    <property type="entry name" value="USP-like"/>
    <property type="match status" value="1"/>
</dbReference>
<proteinExistence type="inferred from homology"/>
<dbReference type="InterPro" id="IPR006016">
    <property type="entry name" value="UspA"/>
</dbReference>
<comment type="similarity">
    <text evidence="1">Belongs to the universal stress protein A family.</text>
</comment>